<dbReference type="OrthoDB" id="7355832at2"/>
<dbReference type="InterPro" id="IPR011032">
    <property type="entry name" value="GroES-like_sf"/>
</dbReference>
<dbReference type="SUPFAM" id="SSF50129">
    <property type="entry name" value="GroES-like"/>
    <property type="match status" value="1"/>
</dbReference>
<evidence type="ECO:0000313" key="4">
    <source>
        <dbReference type="Proteomes" id="UP000297966"/>
    </source>
</evidence>
<evidence type="ECO:0000256" key="1">
    <source>
        <dbReference type="ARBA" id="ARBA00022857"/>
    </source>
</evidence>
<dbReference type="RefSeq" id="WP_135173336.1">
    <property type="nucleotide sequence ID" value="NZ_SPQT01000002.1"/>
</dbReference>
<dbReference type="EMBL" id="SPQT01000002">
    <property type="protein sequence ID" value="TFV49689.1"/>
    <property type="molecule type" value="Genomic_DNA"/>
</dbReference>
<dbReference type="InterPro" id="IPR020843">
    <property type="entry name" value="ER"/>
</dbReference>
<evidence type="ECO:0000259" key="2">
    <source>
        <dbReference type="SMART" id="SM00829"/>
    </source>
</evidence>
<keyword evidence="1" id="KW-0521">NADP</keyword>
<dbReference type="PANTHER" id="PTHR44154">
    <property type="entry name" value="QUINONE OXIDOREDUCTASE"/>
    <property type="match status" value="1"/>
</dbReference>
<dbReference type="InterPro" id="IPR051603">
    <property type="entry name" value="Zinc-ADH_QOR/CCCR"/>
</dbReference>
<dbReference type="InterPro" id="IPR036291">
    <property type="entry name" value="NAD(P)-bd_dom_sf"/>
</dbReference>
<dbReference type="InterPro" id="IPR013149">
    <property type="entry name" value="ADH-like_C"/>
</dbReference>
<sequence length="332" mass="35314">MRAAFYTRQGPAHEVLQIGEQPTPAPGPGEVRVKLRISGVNPSDWKVRRGGFGRGLAAPLVIPHSDGAGDIDAVGPGVADRVGERVWVWNGQWKRPHGTAAEYIVLPSAQAVPLPANVGYDEGACLGIPALTAVQAVRLANIDQHATVLVAGGAGSVAHYAIQLAKLRGATVITTVSGDAKAEHARRGGADHVVNYRTEDVGARVRDITQGRGVDTIIELDLTSNAKLYPLLLRPHGTVVVYGMSANESALPSLWLMQNSITLRLFLIYDISDADRLAGIAELTKILSEGRLVHAIARHLPLEAIDEAHDTIERGDVVGNVVLDISEETPGR</sequence>
<keyword evidence="4" id="KW-1185">Reference proteome</keyword>
<feature type="domain" description="Enoyl reductase (ER)" evidence="2">
    <location>
        <begin position="12"/>
        <end position="323"/>
    </location>
</feature>
<dbReference type="SUPFAM" id="SSF51735">
    <property type="entry name" value="NAD(P)-binding Rossmann-fold domains"/>
    <property type="match status" value="1"/>
</dbReference>
<dbReference type="Gene3D" id="3.90.180.10">
    <property type="entry name" value="Medium-chain alcohol dehydrogenases, catalytic domain"/>
    <property type="match status" value="1"/>
</dbReference>
<evidence type="ECO:0000313" key="3">
    <source>
        <dbReference type="EMBL" id="TFV49689.1"/>
    </source>
</evidence>
<dbReference type="Proteomes" id="UP000297966">
    <property type="component" value="Unassembled WGS sequence"/>
</dbReference>
<dbReference type="SMART" id="SM00829">
    <property type="entry name" value="PKS_ER"/>
    <property type="match status" value="1"/>
</dbReference>
<gene>
    <name evidence="3" type="ORF">E4K65_05750</name>
</gene>
<name>A0A4Y9M3A8_9BRAD</name>
<accession>A0A4Y9M3A8</accession>
<dbReference type="Pfam" id="PF00107">
    <property type="entry name" value="ADH_zinc_N"/>
    <property type="match status" value="1"/>
</dbReference>
<dbReference type="GO" id="GO:0016491">
    <property type="term" value="F:oxidoreductase activity"/>
    <property type="evidence" value="ECO:0007669"/>
    <property type="project" value="InterPro"/>
</dbReference>
<dbReference type="CDD" id="cd08253">
    <property type="entry name" value="zeta_crystallin"/>
    <property type="match status" value="1"/>
</dbReference>
<protein>
    <submittedName>
        <fullName evidence="3">NADPH:quinone reductase</fullName>
    </submittedName>
</protein>
<dbReference type="Gene3D" id="3.40.50.720">
    <property type="entry name" value="NAD(P)-binding Rossmann-like Domain"/>
    <property type="match status" value="1"/>
</dbReference>
<dbReference type="PANTHER" id="PTHR44154:SF1">
    <property type="entry name" value="QUINONE OXIDOREDUCTASE"/>
    <property type="match status" value="1"/>
</dbReference>
<reference evidence="3 4" key="1">
    <citation type="submission" date="2019-03" db="EMBL/GenBank/DDBJ databases">
        <title>Bradyrhizobium diversity isolated from nodules of Chamaecrista fasciculata.</title>
        <authorList>
            <person name="Klepa M.S."/>
            <person name="Urquiaga M.O."/>
            <person name="Hungria M."/>
            <person name="Delamuta J.R."/>
        </authorList>
    </citation>
    <scope>NUCLEOTIDE SEQUENCE [LARGE SCALE GENOMIC DNA]</scope>
    <source>
        <strain evidence="3 4">CNPSo 3448</strain>
    </source>
</reference>
<dbReference type="Pfam" id="PF08240">
    <property type="entry name" value="ADH_N"/>
    <property type="match status" value="1"/>
</dbReference>
<dbReference type="AlphaFoldDB" id="A0A4Y9M3A8"/>
<dbReference type="InterPro" id="IPR013154">
    <property type="entry name" value="ADH-like_N"/>
</dbReference>
<organism evidence="3 4">
    <name type="scientific">Bradyrhizobium niftali</name>
    <dbReference type="NCBI Taxonomy" id="2560055"/>
    <lineage>
        <taxon>Bacteria</taxon>
        <taxon>Pseudomonadati</taxon>
        <taxon>Pseudomonadota</taxon>
        <taxon>Alphaproteobacteria</taxon>
        <taxon>Hyphomicrobiales</taxon>
        <taxon>Nitrobacteraceae</taxon>
        <taxon>Bradyrhizobium</taxon>
    </lineage>
</organism>
<proteinExistence type="predicted"/>
<comment type="caution">
    <text evidence="3">The sequence shown here is derived from an EMBL/GenBank/DDBJ whole genome shotgun (WGS) entry which is preliminary data.</text>
</comment>